<feature type="transmembrane region" description="Helical" evidence="2">
    <location>
        <begin position="130"/>
        <end position="149"/>
    </location>
</feature>
<dbReference type="EMBL" id="VWXX01000022">
    <property type="protein sequence ID" value="KAA6184236.1"/>
    <property type="molecule type" value="Genomic_DNA"/>
</dbReference>
<keyword evidence="2" id="KW-0812">Transmembrane</keyword>
<gene>
    <name evidence="3" type="ORF">F2Q65_13050</name>
</gene>
<evidence type="ECO:0000256" key="2">
    <source>
        <dbReference type="SAM" id="Phobius"/>
    </source>
</evidence>
<feature type="transmembrane region" description="Helical" evidence="2">
    <location>
        <begin position="100"/>
        <end position="118"/>
    </location>
</feature>
<dbReference type="AlphaFoldDB" id="A0A5M8FKG8"/>
<keyword evidence="2" id="KW-0472">Membrane</keyword>
<dbReference type="RefSeq" id="WP_150093854.1">
    <property type="nucleotide sequence ID" value="NZ_VWXX01000022.1"/>
</dbReference>
<name>A0A5M8FKG8_9GAMM</name>
<dbReference type="Proteomes" id="UP000322981">
    <property type="component" value="Unassembled WGS sequence"/>
</dbReference>
<sequence length="153" mass="16242">MNENDERQERIRDAISRFSGDIKRQDDPNEAGEDAMSTAVKPPAQQRGAVGSVNIQLGDVKIKKSKGSGKTPDGGQMRPAMAGGAPAAGVPAPVLLNRRLLMASCICWVVAVVPLYLIDVVPADVGDVLRLIGFAAIAGGAMTFTWAILDDWR</sequence>
<proteinExistence type="predicted"/>
<protein>
    <submittedName>
        <fullName evidence="3">Uncharacterized protein</fullName>
    </submittedName>
</protein>
<comment type="caution">
    <text evidence="3">The sequence shown here is derived from an EMBL/GenBank/DDBJ whole genome shotgun (WGS) entry which is preliminary data.</text>
</comment>
<evidence type="ECO:0000313" key="4">
    <source>
        <dbReference type="Proteomes" id="UP000322981"/>
    </source>
</evidence>
<feature type="compositionally biased region" description="Basic and acidic residues" evidence="1">
    <location>
        <begin position="1"/>
        <end position="27"/>
    </location>
</feature>
<keyword evidence="2" id="KW-1133">Transmembrane helix</keyword>
<evidence type="ECO:0000256" key="1">
    <source>
        <dbReference type="SAM" id="MobiDB-lite"/>
    </source>
</evidence>
<accession>A0A5M8FKG8</accession>
<keyword evidence="4" id="KW-1185">Reference proteome</keyword>
<feature type="region of interest" description="Disordered" evidence="1">
    <location>
        <begin position="1"/>
        <end position="82"/>
    </location>
</feature>
<reference evidence="3 4" key="1">
    <citation type="submission" date="2019-09" db="EMBL/GenBank/DDBJ databases">
        <title>Whole-genome sequence of the purple sulfur bacterium Thiohalocapsa marina DSM 19078.</title>
        <authorList>
            <person name="Kyndt J.A."/>
            <person name="Meyer T.E."/>
        </authorList>
    </citation>
    <scope>NUCLEOTIDE SEQUENCE [LARGE SCALE GENOMIC DNA]</scope>
    <source>
        <strain evidence="3 4">DSM 19078</strain>
    </source>
</reference>
<organism evidence="3 4">
    <name type="scientific">Thiohalocapsa marina</name>
    <dbReference type="NCBI Taxonomy" id="424902"/>
    <lineage>
        <taxon>Bacteria</taxon>
        <taxon>Pseudomonadati</taxon>
        <taxon>Pseudomonadota</taxon>
        <taxon>Gammaproteobacteria</taxon>
        <taxon>Chromatiales</taxon>
        <taxon>Chromatiaceae</taxon>
        <taxon>Thiohalocapsa</taxon>
    </lineage>
</organism>
<evidence type="ECO:0000313" key="3">
    <source>
        <dbReference type="EMBL" id="KAA6184236.1"/>
    </source>
</evidence>